<keyword evidence="3" id="KW-1185">Reference proteome</keyword>
<protein>
    <submittedName>
        <fullName evidence="2">Uncharacterized protein</fullName>
    </submittedName>
</protein>
<dbReference type="OrthoDB" id="294433at2759"/>
<feature type="region of interest" description="Disordered" evidence="1">
    <location>
        <begin position="61"/>
        <end position="82"/>
    </location>
</feature>
<evidence type="ECO:0000313" key="3">
    <source>
        <dbReference type="Proteomes" id="UP000683925"/>
    </source>
</evidence>
<reference evidence="2" key="1">
    <citation type="submission" date="2021-01" db="EMBL/GenBank/DDBJ databases">
        <authorList>
            <consortium name="Genoscope - CEA"/>
            <person name="William W."/>
        </authorList>
    </citation>
    <scope>NUCLEOTIDE SEQUENCE</scope>
</reference>
<proteinExistence type="predicted"/>
<evidence type="ECO:0000256" key="1">
    <source>
        <dbReference type="SAM" id="MobiDB-lite"/>
    </source>
</evidence>
<sequence>MNHCDDYFQLSETDNYNIQAIKSKWRFHNNSLHGQPQLKIDFEEQPQKSFQLPDVFMTTRQNQPKQSFHEIPKKSRKGSKISLSSLEVSPKIPILNKSKEQKFKELSDLQKSYSQYKKSFHKVKNQQQTQLLNTSAYFQQESSFVFNGVKLPYSLYMINKNRQLAISSIMQNASAQLQEQSKQQIEMIDSLIKKVRNEHQNKQKVKEYRSRSFLQNAYYSMLCVNQGSKKRLKRIIQGKFPMESRFQQL</sequence>
<evidence type="ECO:0000313" key="2">
    <source>
        <dbReference type="EMBL" id="CAD8152306.1"/>
    </source>
</evidence>
<organism evidence="2 3">
    <name type="scientific">Paramecium octaurelia</name>
    <dbReference type="NCBI Taxonomy" id="43137"/>
    <lineage>
        <taxon>Eukaryota</taxon>
        <taxon>Sar</taxon>
        <taxon>Alveolata</taxon>
        <taxon>Ciliophora</taxon>
        <taxon>Intramacronucleata</taxon>
        <taxon>Oligohymenophorea</taxon>
        <taxon>Peniculida</taxon>
        <taxon>Parameciidae</taxon>
        <taxon>Paramecium</taxon>
    </lineage>
</organism>
<comment type="caution">
    <text evidence="2">The sequence shown here is derived from an EMBL/GenBank/DDBJ whole genome shotgun (WGS) entry which is preliminary data.</text>
</comment>
<dbReference type="OMA" id="IKSKWRF"/>
<dbReference type="EMBL" id="CAJJDP010000026">
    <property type="protein sequence ID" value="CAD8152306.1"/>
    <property type="molecule type" value="Genomic_DNA"/>
</dbReference>
<name>A0A8S1TMC9_PAROT</name>
<dbReference type="Proteomes" id="UP000683925">
    <property type="component" value="Unassembled WGS sequence"/>
</dbReference>
<accession>A0A8S1TMC9</accession>
<gene>
    <name evidence="2" type="ORF">POCTA_138.1.T0260183</name>
</gene>
<dbReference type="AlphaFoldDB" id="A0A8S1TMC9"/>